<feature type="compositionally biased region" description="Polar residues" evidence="1">
    <location>
        <begin position="186"/>
        <end position="197"/>
    </location>
</feature>
<evidence type="ECO:0000313" key="3">
    <source>
        <dbReference type="EMBL" id="KXH63015.1"/>
    </source>
</evidence>
<feature type="region of interest" description="Disordered" evidence="1">
    <location>
        <begin position="150"/>
        <end position="197"/>
    </location>
</feature>
<reference evidence="3 4" key="1">
    <citation type="submission" date="2014-02" db="EMBL/GenBank/DDBJ databases">
        <title>The genome sequence of Colletotrichum nymphaeae SA-01.</title>
        <authorList>
            <person name="Baroncelli R."/>
            <person name="Thon M.R."/>
        </authorList>
    </citation>
    <scope>NUCLEOTIDE SEQUENCE [LARGE SCALE GENOMIC DNA]</scope>
    <source>
        <strain evidence="3 4">SA-01</strain>
    </source>
</reference>
<dbReference type="EMBL" id="JEMN01000245">
    <property type="protein sequence ID" value="KXH63015.1"/>
    <property type="molecule type" value="Genomic_DNA"/>
</dbReference>
<keyword evidence="2" id="KW-0732">Signal</keyword>
<gene>
    <name evidence="3" type="ORF">CNYM01_10825</name>
</gene>
<feature type="chain" id="PRO_5007805279" evidence="2">
    <location>
        <begin position="23"/>
        <end position="296"/>
    </location>
</feature>
<feature type="signal peptide" evidence="2">
    <location>
        <begin position="1"/>
        <end position="22"/>
    </location>
</feature>
<feature type="compositionally biased region" description="Polar residues" evidence="1">
    <location>
        <begin position="235"/>
        <end position="253"/>
    </location>
</feature>
<organism evidence="3 4">
    <name type="scientific">Colletotrichum nymphaeae SA-01</name>
    <dbReference type="NCBI Taxonomy" id="1460502"/>
    <lineage>
        <taxon>Eukaryota</taxon>
        <taxon>Fungi</taxon>
        <taxon>Dikarya</taxon>
        <taxon>Ascomycota</taxon>
        <taxon>Pezizomycotina</taxon>
        <taxon>Sordariomycetes</taxon>
        <taxon>Hypocreomycetidae</taxon>
        <taxon>Glomerellales</taxon>
        <taxon>Glomerellaceae</taxon>
        <taxon>Colletotrichum</taxon>
        <taxon>Colletotrichum acutatum species complex</taxon>
    </lineage>
</organism>
<name>A0A135URH9_9PEZI</name>
<accession>A0A135URH9</accession>
<sequence>MKWLPFASINAFAAFIFTHALADAIEKECWRGPAMRLGGVEYFEAPDDAAACPEAHVYFLGSQREVLLSQQVNITNSSTTCSSKLLQAISLPASLDATYAKITFLCGNDDDSSCQMIRLLPPDASHSAATLPLAMTRTCLESSITTAASLPSDATGTASVSWNGTSPTTVASLPTSVNEEGPISPTPSTEIQSTPPYSYTGTETDGIGLPSTWLGSDTETIRPTSITTDISLTPSETAASPTTLIDNTSSTIGSAPAGSSLEVPPGGSSEFPGATTFMTSTVSSITPAPRCTCKTS</sequence>
<comment type="caution">
    <text evidence="3">The sequence shown here is derived from an EMBL/GenBank/DDBJ whole genome shotgun (WGS) entry which is preliminary data.</text>
</comment>
<feature type="compositionally biased region" description="Polar residues" evidence="1">
    <location>
        <begin position="150"/>
        <end position="178"/>
    </location>
</feature>
<dbReference type="AlphaFoldDB" id="A0A135URH9"/>
<dbReference type="OrthoDB" id="4856894at2759"/>
<evidence type="ECO:0000256" key="2">
    <source>
        <dbReference type="SAM" id="SignalP"/>
    </source>
</evidence>
<keyword evidence="4" id="KW-1185">Reference proteome</keyword>
<protein>
    <submittedName>
        <fullName evidence="3">Uncharacterized protein</fullName>
    </submittedName>
</protein>
<evidence type="ECO:0000313" key="4">
    <source>
        <dbReference type="Proteomes" id="UP000070054"/>
    </source>
</evidence>
<evidence type="ECO:0000256" key="1">
    <source>
        <dbReference type="SAM" id="MobiDB-lite"/>
    </source>
</evidence>
<proteinExistence type="predicted"/>
<feature type="region of interest" description="Disordered" evidence="1">
    <location>
        <begin position="235"/>
        <end position="267"/>
    </location>
</feature>
<dbReference type="Proteomes" id="UP000070054">
    <property type="component" value="Unassembled WGS sequence"/>
</dbReference>